<dbReference type="EMBL" id="JBFSEQ010000011">
    <property type="protein sequence ID" value="KAL2766454.1"/>
    <property type="molecule type" value="Genomic_DNA"/>
</dbReference>
<keyword evidence="17" id="KW-1185">Reference proteome</keyword>
<evidence type="ECO:0000256" key="5">
    <source>
        <dbReference type="ARBA" id="ARBA00014084"/>
    </source>
</evidence>
<keyword evidence="7" id="KW-0217">Developmental protein</keyword>
<proteinExistence type="inferred from homology"/>
<dbReference type="GO" id="GO:0030154">
    <property type="term" value="P:cell differentiation"/>
    <property type="evidence" value="ECO:0007669"/>
    <property type="project" value="UniProtKB-KW"/>
</dbReference>
<gene>
    <name evidence="16" type="ORF">WCI35_028457</name>
</gene>
<accession>A0ABD2DHW0</accession>
<keyword evidence="6" id="KW-0158">Chromosome</keyword>
<evidence type="ECO:0000256" key="6">
    <source>
        <dbReference type="ARBA" id="ARBA00022454"/>
    </source>
</evidence>
<keyword evidence="9" id="KW-0221">Differentiation</keyword>
<comment type="caution">
    <text evidence="16">The sequence shown here is derived from an EMBL/GenBank/DDBJ whole genome shotgun (WGS) entry which is preliminary data.</text>
</comment>
<dbReference type="GO" id="GO:0000786">
    <property type="term" value="C:nucleosome"/>
    <property type="evidence" value="ECO:0007669"/>
    <property type="project" value="UniProtKB-KW"/>
</dbReference>
<comment type="function">
    <text evidence="1">Plays a key role in the replacement of histones to protamine in the elongating spermatids of mammals. In condensing spermatids, loaded onto the nucleosomes, where it promotes the recruitment and processing of protamines, which are responsible for histone eviction.</text>
</comment>
<dbReference type="PANTHER" id="PTHR17488:SF0">
    <property type="entry name" value="NUCLEAR TRANSITION PROTEIN 2"/>
    <property type="match status" value="1"/>
</dbReference>
<reference evidence="16 17" key="1">
    <citation type="journal article" date="2024" name="G3 (Bethesda)">
        <title>A hybrid genome assembly of the endangered aye-aye (Daubentonia madagascariensis).</title>
        <authorList>
            <person name="Versoza C.J."/>
            <person name="Pfeifer S.P."/>
        </authorList>
    </citation>
    <scope>NUCLEOTIDE SEQUENCE [LARGE SCALE GENOMIC DNA]</scope>
    <source>
        <strain evidence="16">6821</strain>
    </source>
</reference>
<name>A0ABD2DHW0_DAUMA</name>
<dbReference type="InterPro" id="IPR000678">
    <property type="entry name" value="TP2"/>
</dbReference>
<keyword evidence="10" id="KW-0862">Zinc</keyword>
<evidence type="ECO:0000256" key="3">
    <source>
        <dbReference type="ARBA" id="ARBA00004604"/>
    </source>
</evidence>
<keyword evidence="11" id="KW-0744">Spermatogenesis</keyword>
<dbReference type="Proteomes" id="UP001610411">
    <property type="component" value="Unassembled WGS sequence"/>
</dbReference>
<feature type="compositionally biased region" description="Basic residues" evidence="15">
    <location>
        <begin position="132"/>
        <end position="143"/>
    </location>
</feature>
<evidence type="ECO:0000313" key="16">
    <source>
        <dbReference type="EMBL" id="KAL2766454.1"/>
    </source>
</evidence>
<dbReference type="GO" id="GO:0005730">
    <property type="term" value="C:nucleolus"/>
    <property type="evidence" value="ECO:0007669"/>
    <property type="project" value="UniProtKB-SubCell"/>
</dbReference>
<evidence type="ECO:0000256" key="15">
    <source>
        <dbReference type="SAM" id="MobiDB-lite"/>
    </source>
</evidence>
<evidence type="ECO:0000256" key="12">
    <source>
        <dbReference type="ARBA" id="ARBA00023125"/>
    </source>
</evidence>
<sequence>MDTKTQSLPIAHTQPHSNSRPRSHTCSQCNCSHHCQNCGQSCRQNQSGSRSRNSSQSPTSRRSPPGSCSPSGHQSQSPSPSPPPKHHKQTMHSHHAPTRPTTHCSSCPRKRKTLEGKVNKRKVGKRIQQVYKTKRRSTGRRYK</sequence>
<evidence type="ECO:0000256" key="10">
    <source>
        <dbReference type="ARBA" id="ARBA00022833"/>
    </source>
</evidence>
<comment type="subcellular location">
    <subcellularLocation>
        <location evidence="2">Chromosome</location>
    </subcellularLocation>
    <subcellularLocation>
        <location evidence="3">Nucleus</location>
        <location evidence="3">Nucleolus</location>
    </subcellularLocation>
</comment>
<evidence type="ECO:0000256" key="1">
    <source>
        <dbReference type="ARBA" id="ARBA00003760"/>
    </source>
</evidence>
<keyword evidence="14" id="KW-0544">Nucleosome core</keyword>
<evidence type="ECO:0000256" key="11">
    <source>
        <dbReference type="ARBA" id="ARBA00022871"/>
    </source>
</evidence>
<dbReference type="Pfam" id="PF01254">
    <property type="entry name" value="TP2"/>
    <property type="match status" value="1"/>
</dbReference>
<dbReference type="GO" id="GO:0003677">
    <property type="term" value="F:DNA binding"/>
    <property type="evidence" value="ECO:0007669"/>
    <property type="project" value="UniProtKB-KW"/>
</dbReference>
<feature type="region of interest" description="Disordered" evidence="15">
    <location>
        <begin position="1"/>
        <end position="143"/>
    </location>
</feature>
<evidence type="ECO:0000256" key="13">
    <source>
        <dbReference type="ARBA" id="ARBA00023242"/>
    </source>
</evidence>
<keyword evidence="12" id="KW-0238">DNA-binding</keyword>
<keyword evidence="13" id="KW-0539">Nucleus</keyword>
<dbReference type="GO" id="GO:0046872">
    <property type="term" value="F:metal ion binding"/>
    <property type="evidence" value="ECO:0007669"/>
    <property type="project" value="UniProtKB-KW"/>
</dbReference>
<evidence type="ECO:0000313" key="17">
    <source>
        <dbReference type="Proteomes" id="UP001610411"/>
    </source>
</evidence>
<evidence type="ECO:0000256" key="14">
    <source>
        <dbReference type="ARBA" id="ARBA00023269"/>
    </source>
</evidence>
<protein>
    <recommendedName>
        <fullName evidence="5">Nuclear transition protein 2</fullName>
    </recommendedName>
</protein>
<evidence type="ECO:0000256" key="2">
    <source>
        <dbReference type="ARBA" id="ARBA00004286"/>
    </source>
</evidence>
<dbReference type="PANTHER" id="PTHR17488">
    <property type="entry name" value="NUCLEAR TRANSITION PROTEIN 2"/>
    <property type="match status" value="1"/>
</dbReference>
<evidence type="ECO:0000256" key="4">
    <source>
        <dbReference type="ARBA" id="ARBA00007136"/>
    </source>
</evidence>
<evidence type="ECO:0000256" key="7">
    <source>
        <dbReference type="ARBA" id="ARBA00022473"/>
    </source>
</evidence>
<organism evidence="16 17">
    <name type="scientific">Daubentonia madagascariensis</name>
    <name type="common">Aye-aye</name>
    <name type="synonym">Sciurus madagascariensis</name>
    <dbReference type="NCBI Taxonomy" id="31869"/>
    <lineage>
        <taxon>Eukaryota</taxon>
        <taxon>Metazoa</taxon>
        <taxon>Chordata</taxon>
        <taxon>Craniata</taxon>
        <taxon>Vertebrata</taxon>
        <taxon>Euteleostomi</taxon>
        <taxon>Mammalia</taxon>
        <taxon>Eutheria</taxon>
        <taxon>Euarchontoglires</taxon>
        <taxon>Primates</taxon>
        <taxon>Strepsirrhini</taxon>
        <taxon>Chiromyiformes</taxon>
        <taxon>Daubentoniidae</taxon>
        <taxon>Daubentonia</taxon>
    </lineage>
</organism>
<evidence type="ECO:0000256" key="8">
    <source>
        <dbReference type="ARBA" id="ARBA00022723"/>
    </source>
</evidence>
<dbReference type="GO" id="GO:0007283">
    <property type="term" value="P:spermatogenesis"/>
    <property type="evidence" value="ECO:0007669"/>
    <property type="project" value="UniProtKB-KW"/>
</dbReference>
<feature type="compositionally biased region" description="Polar residues" evidence="15">
    <location>
        <begin position="1"/>
        <end position="38"/>
    </location>
</feature>
<comment type="similarity">
    <text evidence="4">Belongs to the nuclear transition protein 2 family.</text>
</comment>
<evidence type="ECO:0000256" key="9">
    <source>
        <dbReference type="ARBA" id="ARBA00022782"/>
    </source>
</evidence>
<feature type="compositionally biased region" description="Low complexity" evidence="15">
    <location>
        <begin position="39"/>
        <end position="78"/>
    </location>
</feature>
<feature type="compositionally biased region" description="Basic residues" evidence="15">
    <location>
        <begin position="84"/>
        <end position="97"/>
    </location>
</feature>
<keyword evidence="8" id="KW-0479">Metal-binding</keyword>
<dbReference type="AlphaFoldDB" id="A0ABD2DHW0"/>